<evidence type="ECO:0008006" key="4">
    <source>
        <dbReference type="Google" id="ProtNLM"/>
    </source>
</evidence>
<dbReference type="OrthoDB" id="7352766at2"/>
<proteinExistence type="predicted"/>
<dbReference type="STRING" id="1549855.AY555_07890"/>
<reference evidence="2 3" key="1">
    <citation type="submission" date="2016-02" db="EMBL/GenBank/DDBJ databases">
        <title>Complete Genome of H5569, the type strain of the newly described species Haematospirillium jordaniae.</title>
        <authorList>
            <person name="Nicholson A.C."/>
            <person name="Humrighouse B.W."/>
            <person name="Loparov V."/>
            <person name="McQuiston J.R."/>
        </authorList>
    </citation>
    <scope>NUCLEOTIDE SEQUENCE [LARGE SCALE GENOMIC DNA]</scope>
    <source>
        <strain evidence="2 3">H5569</strain>
    </source>
</reference>
<dbReference type="AlphaFoldDB" id="A0A143DG74"/>
<protein>
    <recommendedName>
        <fullName evidence="4">Antitoxin SocA-like Panacea domain-containing protein</fullName>
    </recommendedName>
</protein>
<evidence type="ECO:0000256" key="1">
    <source>
        <dbReference type="SAM" id="MobiDB-lite"/>
    </source>
</evidence>
<gene>
    <name evidence="2" type="ORF">AY555_07890</name>
</gene>
<dbReference type="GeneID" id="53317076"/>
<dbReference type="KEGG" id="hjo:AY555_07890"/>
<feature type="region of interest" description="Disordered" evidence="1">
    <location>
        <begin position="172"/>
        <end position="194"/>
    </location>
</feature>
<evidence type="ECO:0000313" key="3">
    <source>
        <dbReference type="Proteomes" id="UP000076066"/>
    </source>
</evidence>
<sequence length="194" mass="21671">MSSLSQKPPACDSVFDVAFWFLDRALEDGEYLQPQKMQRLLYLSQAYYGVLSRGQRLIPCLFLATVLGPVEPTSWRIFEGGRPSLAPHPLPDDIQHFLNSIWRRFGSHGADYLARMIMAQPPFQDAVAIGKRCEISLESMVAYYGRSVSSASHNEGGGAPALDQVVRPKVLRSHKGKPVSVTSWVPRKRLDQGQ</sequence>
<name>A0A143DG74_9PROT</name>
<dbReference type="EMBL" id="CP014525">
    <property type="protein sequence ID" value="AMW35108.1"/>
    <property type="molecule type" value="Genomic_DNA"/>
</dbReference>
<organism evidence="2 3">
    <name type="scientific">Haematospirillum jordaniae</name>
    <dbReference type="NCBI Taxonomy" id="1549855"/>
    <lineage>
        <taxon>Bacteria</taxon>
        <taxon>Pseudomonadati</taxon>
        <taxon>Pseudomonadota</taxon>
        <taxon>Alphaproteobacteria</taxon>
        <taxon>Rhodospirillales</taxon>
        <taxon>Novispirillaceae</taxon>
        <taxon>Haematospirillum</taxon>
    </lineage>
</organism>
<dbReference type="Proteomes" id="UP000076066">
    <property type="component" value="Chromosome"/>
</dbReference>
<keyword evidence="3" id="KW-1185">Reference proteome</keyword>
<dbReference type="RefSeq" id="WP_066135393.1">
    <property type="nucleotide sequence ID" value="NZ_CP014525.1"/>
</dbReference>
<evidence type="ECO:0000313" key="2">
    <source>
        <dbReference type="EMBL" id="AMW35108.1"/>
    </source>
</evidence>
<accession>A0A143DG74</accession>